<reference evidence="2" key="1">
    <citation type="submission" date="2010-08" db="EMBL/GenBank/DDBJ databases">
        <authorList>
            <consortium name="Caenorhabditis japonica Sequencing Consortium"/>
            <person name="Wilson R.K."/>
        </authorList>
    </citation>
    <scope>NUCLEOTIDE SEQUENCE [LARGE SCALE GENOMIC DNA]</scope>
    <source>
        <strain evidence="2">DF5081</strain>
    </source>
</reference>
<sequence length="75" mass="7738">MAIFLVNASASKPVKIGSGEASNLQIQVNAPDGRGFVHSAVPISVRALGARTSGGKSVPTISDDVIVPYNDPDFE</sequence>
<keyword evidence="2" id="KW-1185">Reference proteome</keyword>
<reference evidence="1" key="2">
    <citation type="submission" date="2022-06" db="UniProtKB">
        <authorList>
            <consortium name="EnsemblMetazoa"/>
        </authorList>
    </citation>
    <scope>IDENTIFICATION</scope>
    <source>
        <strain evidence="1">DF5081</strain>
    </source>
</reference>
<evidence type="ECO:0000313" key="1">
    <source>
        <dbReference type="EnsemblMetazoa" id="CJA33335.1"/>
    </source>
</evidence>
<protein>
    <submittedName>
        <fullName evidence="1">Uncharacterized protein</fullName>
    </submittedName>
</protein>
<dbReference type="Proteomes" id="UP000005237">
    <property type="component" value="Unassembled WGS sequence"/>
</dbReference>
<dbReference type="AlphaFoldDB" id="A0A8R1IF91"/>
<dbReference type="EnsemblMetazoa" id="CJA33335.1">
    <property type="protein sequence ID" value="CJA33335.1"/>
    <property type="gene ID" value="WBGene00209182"/>
</dbReference>
<proteinExistence type="predicted"/>
<organism evidence="1 2">
    <name type="scientific">Caenorhabditis japonica</name>
    <dbReference type="NCBI Taxonomy" id="281687"/>
    <lineage>
        <taxon>Eukaryota</taxon>
        <taxon>Metazoa</taxon>
        <taxon>Ecdysozoa</taxon>
        <taxon>Nematoda</taxon>
        <taxon>Chromadorea</taxon>
        <taxon>Rhabditida</taxon>
        <taxon>Rhabditina</taxon>
        <taxon>Rhabditomorpha</taxon>
        <taxon>Rhabditoidea</taxon>
        <taxon>Rhabditidae</taxon>
        <taxon>Peloderinae</taxon>
        <taxon>Caenorhabditis</taxon>
    </lineage>
</organism>
<name>A0A8R1IF91_CAEJA</name>
<accession>A0A8R1IF91</accession>
<evidence type="ECO:0000313" key="2">
    <source>
        <dbReference type="Proteomes" id="UP000005237"/>
    </source>
</evidence>